<dbReference type="Proteomes" id="UP001140217">
    <property type="component" value="Unassembled WGS sequence"/>
</dbReference>
<feature type="region of interest" description="Disordered" evidence="1">
    <location>
        <begin position="1"/>
        <end position="46"/>
    </location>
</feature>
<feature type="compositionally biased region" description="Acidic residues" evidence="1">
    <location>
        <begin position="66"/>
        <end position="79"/>
    </location>
</feature>
<evidence type="ECO:0000259" key="2">
    <source>
        <dbReference type="SMART" id="SM00685"/>
    </source>
</evidence>
<evidence type="ECO:0000313" key="3">
    <source>
        <dbReference type="EMBL" id="KAJ2779200.1"/>
    </source>
</evidence>
<feature type="region of interest" description="Disordered" evidence="1">
    <location>
        <begin position="93"/>
        <end position="113"/>
    </location>
</feature>
<feature type="compositionally biased region" description="Basic residues" evidence="1">
    <location>
        <begin position="1"/>
        <end position="11"/>
    </location>
</feature>
<evidence type="ECO:0000256" key="1">
    <source>
        <dbReference type="SAM" id="MobiDB-lite"/>
    </source>
</evidence>
<dbReference type="PANTHER" id="PTHR13076:SF9">
    <property type="entry name" value="COILED-COIL AND C2 DOMAIN-CONTAINING PROTEIN 1-LIKE"/>
    <property type="match status" value="1"/>
</dbReference>
<reference evidence="3" key="1">
    <citation type="submission" date="2022-07" db="EMBL/GenBank/DDBJ databases">
        <title>Phylogenomic reconstructions and comparative analyses of Kickxellomycotina fungi.</title>
        <authorList>
            <person name="Reynolds N.K."/>
            <person name="Stajich J.E."/>
            <person name="Barry K."/>
            <person name="Grigoriev I.V."/>
            <person name="Crous P."/>
            <person name="Smith M.E."/>
        </authorList>
    </citation>
    <scope>NUCLEOTIDE SEQUENCE</scope>
    <source>
        <strain evidence="3">NBRC 105414</strain>
    </source>
</reference>
<proteinExistence type="predicted"/>
<dbReference type="OrthoDB" id="19996at2759"/>
<feature type="compositionally biased region" description="Acidic residues" evidence="1">
    <location>
        <begin position="28"/>
        <end position="44"/>
    </location>
</feature>
<feature type="compositionally biased region" description="Low complexity" evidence="1">
    <location>
        <begin position="12"/>
        <end position="27"/>
    </location>
</feature>
<dbReference type="EMBL" id="JANBUL010000188">
    <property type="protein sequence ID" value="KAJ2779200.1"/>
    <property type="molecule type" value="Genomic_DNA"/>
</dbReference>
<comment type="caution">
    <text evidence="3">The sequence shown here is derived from an EMBL/GenBank/DDBJ whole genome shotgun (WGS) entry which is preliminary data.</text>
</comment>
<name>A0A9W8LF95_9FUNG</name>
<feature type="region of interest" description="Disordered" evidence="1">
    <location>
        <begin position="197"/>
        <end position="231"/>
    </location>
</feature>
<gene>
    <name evidence="3" type="ORF">H4R18_004145</name>
</gene>
<keyword evidence="4" id="KW-1185">Reference proteome</keyword>
<dbReference type="SMART" id="SM00685">
    <property type="entry name" value="DM14"/>
    <property type="match status" value="1"/>
</dbReference>
<dbReference type="PANTHER" id="PTHR13076">
    <property type="entry name" value="COILED-COIL AND C2 DOMAIN-CONTAINING PROTEIN 1-LIKE"/>
    <property type="match status" value="1"/>
</dbReference>
<dbReference type="AlphaFoldDB" id="A0A9W8LF95"/>
<organism evidence="3 4">
    <name type="scientific">Coemansia javaensis</name>
    <dbReference type="NCBI Taxonomy" id="2761396"/>
    <lineage>
        <taxon>Eukaryota</taxon>
        <taxon>Fungi</taxon>
        <taxon>Fungi incertae sedis</taxon>
        <taxon>Zoopagomycota</taxon>
        <taxon>Kickxellomycotina</taxon>
        <taxon>Kickxellomycetes</taxon>
        <taxon>Kickxellales</taxon>
        <taxon>Kickxellaceae</taxon>
        <taxon>Coemansia</taxon>
    </lineage>
</organism>
<dbReference type="GO" id="GO:0001227">
    <property type="term" value="F:DNA-binding transcription repressor activity, RNA polymerase II-specific"/>
    <property type="evidence" value="ECO:0007669"/>
    <property type="project" value="InterPro"/>
</dbReference>
<feature type="region of interest" description="Disordered" evidence="1">
    <location>
        <begin position="59"/>
        <end position="79"/>
    </location>
</feature>
<sequence>MYLIAGRRRSPRAAAPDAEATPLSGDDGQLDGGDEQLDEADLDDPGLLGELDALRLEMGLASPDQPADDASEVEVTEEDMQNPVLLAELSRISGGQSGSAAEPVASAEPMPIGPAAPIEPAPIEPAPAAVDHGLLHVLSERQAALKQAALAAKRQGQMARARELLVRMKEAHAAAEAVRSGRTLPRGFVLPEVPAEAGERPAAAAPPKPQPVGLQPAVPQPAVPPGEQVTASSLPGLRERLARQAAEATRLAEHFYRAGDKQAALGFHRLKKQAAAGLGALEACEAGGARPRAVYREVRWAEPVAQRRDIGAGQLQVAIGRVFSDGDLAATLGGRADFYLHWQLAWPRDKSARGSTRTIGFREFDGAGGTADAGYVHAVDMIDRLNTRPLQRWADRARLSVELYKYMGLLWGSQLVGRGALPLAALRTQSEAAATVEIKAAAAADSLARPGRPLPGGPVFVDVAARIRLPLSNAAEVAERSERWVQIPSVDEIAARLDAMDGVVSNAALELELQQLPARIAAAGADQDAAAQLRDVEAAIKLRMSVVAAQVGAGALTVEAYMAAVAGEAGEARQWALAAKRAGRKDLAVRALRRAKAMQAELDEMAAAMAAGDE</sequence>
<dbReference type="InterPro" id="IPR006608">
    <property type="entry name" value="CC2D1A/B_DM14"/>
</dbReference>
<feature type="domain" description="DM14" evidence="2">
    <location>
        <begin position="135"/>
        <end position="193"/>
    </location>
</feature>
<dbReference type="InterPro" id="IPR039725">
    <property type="entry name" value="CC2D1A/B"/>
</dbReference>
<accession>A0A9W8LF95</accession>
<evidence type="ECO:0000313" key="4">
    <source>
        <dbReference type="Proteomes" id="UP001140217"/>
    </source>
</evidence>
<protein>
    <recommendedName>
        <fullName evidence="2">DM14 domain-containing protein</fullName>
    </recommendedName>
</protein>